<name>A0A3B0UKN2_9ZZZZ</name>
<sequence length="82" mass="9564">MGQFTALILILLTIAFILRVDFIFYVIYVSVGIYAWSRWMTPRVLKNLHSSRHYVDHAFWGEVVTIKVELANAGRLPTPWIQ</sequence>
<keyword evidence="1" id="KW-0472">Membrane</keyword>
<gene>
    <name evidence="2" type="ORF">MNBD_CHLOROFLEXI01-1243</name>
</gene>
<keyword evidence="1" id="KW-1133">Transmembrane helix</keyword>
<organism evidence="2">
    <name type="scientific">hydrothermal vent metagenome</name>
    <dbReference type="NCBI Taxonomy" id="652676"/>
    <lineage>
        <taxon>unclassified sequences</taxon>
        <taxon>metagenomes</taxon>
        <taxon>ecological metagenomes</taxon>
    </lineage>
</organism>
<accession>A0A3B0UKN2</accession>
<dbReference type="AlphaFoldDB" id="A0A3B0UKN2"/>
<reference evidence="2" key="1">
    <citation type="submission" date="2018-06" db="EMBL/GenBank/DDBJ databases">
        <authorList>
            <person name="Zhirakovskaya E."/>
        </authorList>
    </citation>
    <scope>NUCLEOTIDE SEQUENCE</scope>
</reference>
<keyword evidence="1" id="KW-0812">Transmembrane</keyword>
<dbReference type="EMBL" id="UOEU01000271">
    <property type="protein sequence ID" value="VAW31691.1"/>
    <property type="molecule type" value="Genomic_DNA"/>
</dbReference>
<proteinExistence type="predicted"/>
<protein>
    <recommendedName>
        <fullName evidence="3">DUF58 domain-containing protein</fullName>
    </recommendedName>
</protein>
<feature type="transmembrane region" description="Helical" evidence="1">
    <location>
        <begin position="6"/>
        <end position="36"/>
    </location>
</feature>
<evidence type="ECO:0000313" key="2">
    <source>
        <dbReference type="EMBL" id="VAW31691.1"/>
    </source>
</evidence>
<evidence type="ECO:0008006" key="3">
    <source>
        <dbReference type="Google" id="ProtNLM"/>
    </source>
</evidence>
<feature type="non-terminal residue" evidence="2">
    <location>
        <position position="82"/>
    </location>
</feature>
<evidence type="ECO:0000256" key="1">
    <source>
        <dbReference type="SAM" id="Phobius"/>
    </source>
</evidence>